<dbReference type="Proteomes" id="UP000292957">
    <property type="component" value="Unassembled WGS sequence"/>
</dbReference>
<reference evidence="1" key="1">
    <citation type="submission" date="2019-01" db="EMBL/GenBank/DDBJ databases">
        <title>Draft genome sequences of three monokaryotic isolates of the white-rot basidiomycete fungus Dichomitus squalens.</title>
        <authorList>
            <consortium name="DOE Joint Genome Institute"/>
            <person name="Lopez S.C."/>
            <person name="Andreopoulos B."/>
            <person name="Pangilinan J."/>
            <person name="Lipzen A."/>
            <person name="Riley R."/>
            <person name="Ahrendt S."/>
            <person name="Ng V."/>
            <person name="Barry K."/>
            <person name="Daum C."/>
            <person name="Grigoriev I.V."/>
            <person name="Hilden K.S."/>
            <person name="Makela M.R."/>
            <person name="de Vries R.P."/>
        </authorList>
    </citation>
    <scope>NUCLEOTIDE SEQUENCE [LARGE SCALE GENOMIC DNA]</scope>
    <source>
        <strain evidence="1">OM18370.1</strain>
    </source>
</reference>
<gene>
    <name evidence="1" type="ORF">BD311DRAFT_27344</name>
</gene>
<evidence type="ECO:0000313" key="1">
    <source>
        <dbReference type="EMBL" id="TBU32287.1"/>
    </source>
</evidence>
<protein>
    <submittedName>
        <fullName evidence="1">Uncharacterized protein</fullName>
    </submittedName>
</protein>
<organism evidence="1">
    <name type="scientific">Dichomitus squalens</name>
    <dbReference type="NCBI Taxonomy" id="114155"/>
    <lineage>
        <taxon>Eukaryota</taxon>
        <taxon>Fungi</taxon>
        <taxon>Dikarya</taxon>
        <taxon>Basidiomycota</taxon>
        <taxon>Agaricomycotina</taxon>
        <taxon>Agaricomycetes</taxon>
        <taxon>Polyporales</taxon>
        <taxon>Polyporaceae</taxon>
        <taxon>Dichomitus</taxon>
    </lineage>
</organism>
<proteinExistence type="predicted"/>
<accession>A0A4Q9P4C8</accession>
<name>A0A4Q9P4C8_9APHY</name>
<dbReference type="AlphaFoldDB" id="A0A4Q9P4C8"/>
<dbReference type="EMBL" id="ML143395">
    <property type="protein sequence ID" value="TBU32287.1"/>
    <property type="molecule type" value="Genomic_DNA"/>
</dbReference>
<sequence length="100" mass="11231">MAESSHVPQPDLRLALICIVHITCRFPRQRRAAAKISLGECALVRLRRSSSRWWESRGRYLPSHDSVGGLTRCRSETLRDIGIACACSTVTFPTNSTNFQ</sequence>